<keyword evidence="2" id="KW-0479">Metal-binding</keyword>
<proteinExistence type="predicted"/>
<feature type="compositionally biased region" description="Basic and acidic residues" evidence="6">
    <location>
        <begin position="875"/>
        <end position="898"/>
    </location>
</feature>
<dbReference type="GO" id="GO:0008270">
    <property type="term" value="F:zinc ion binding"/>
    <property type="evidence" value="ECO:0007669"/>
    <property type="project" value="UniProtKB-KW"/>
</dbReference>
<dbReference type="OrthoDB" id="21264at2759"/>
<dbReference type="Gramene" id="TraesARI5D03G03060940.1">
    <property type="protein sequence ID" value="TraesARI5D03G03060940.1"/>
    <property type="gene ID" value="TraesARI5D03G03060940"/>
</dbReference>
<dbReference type="Proteomes" id="UP000019116">
    <property type="component" value="Chromosome 5D"/>
</dbReference>
<dbReference type="SMART" id="SM00249">
    <property type="entry name" value="PHD"/>
    <property type="match status" value="3"/>
</dbReference>
<feature type="domain" description="Zinc finger PHD-type" evidence="7">
    <location>
        <begin position="235"/>
        <end position="290"/>
    </location>
</feature>
<feature type="region of interest" description="Disordered" evidence="6">
    <location>
        <begin position="1339"/>
        <end position="1367"/>
    </location>
</feature>
<feature type="compositionally biased region" description="Polar residues" evidence="6">
    <location>
        <begin position="899"/>
        <end position="914"/>
    </location>
</feature>
<feature type="compositionally biased region" description="Basic and acidic residues" evidence="6">
    <location>
        <begin position="932"/>
        <end position="957"/>
    </location>
</feature>
<dbReference type="Gramene" id="TraesCS5D02G179800.1">
    <property type="protein sequence ID" value="TraesCS5D02G179800.1"/>
    <property type="gene ID" value="TraesCS5D02G179800"/>
</dbReference>
<accession>A0A3B6MRP8</accession>
<dbReference type="GeneID" id="123121026"/>
<evidence type="ECO:0000256" key="3">
    <source>
        <dbReference type="ARBA" id="ARBA00022771"/>
    </source>
</evidence>
<dbReference type="KEGG" id="taes:123121026"/>
<dbReference type="Gramene" id="TraesNOR5D03G03137050.1">
    <property type="protein sequence ID" value="TraesNOR5D03G03137050.1"/>
    <property type="gene ID" value="TraesNOR5D03G03137050"/>
</dbReference>
<reference evidence="8" key="2">
    <citation type="submission" date="2018-10" db="UniProtKB">
        <authorList>
            <consortium name="EnsemblPlants"/>
        </authorList>
    </citation>
    <scope>IDENTIFICATION</scope>
</reference>
<evidence type="ECO:0000256" key="5">
    <source>
        <dbReference type="ARBA" id="ARBA00023242"/>
    </source>
</evidence>
<sequence length="1367" mass="153350">MMMMSDDDDDSDPQFNVVADYFFVDAEKNPICLSALPIRFEQGTDEATQCKQNIVLRGVADSGITVYTHVVAWKLGLEGKQPVIAVLSVEGSWMNLAKPRNSYEEEFRTIFITVRMLHFLRRKPEEPEKNLWSHLRKVFDKFDLRPSKDDFRNHRSLLKLFAEKDLNLAKSQVLRAFIEDGSKKQTSEVESDNIEMKQSFIASDEEIEDMVSDGSSESDGNSESDEEEDDLFDFTCAICDNGGDLLGCDGPCMRSFHAKIGTGEDSYCDTLGFTEAEVEAMKTFLCKNCEYKQHQCFICGVLEPSDGPTAKVFLCNNATCGYFYHPKCVARKLHPNNKIEALEKENKIIGGSSFTCPIHWCFHCKGLEDRSQEQLQFAVCRRCPKSYHRKCLPREIPFEDSNEDIVTRAWDLSKRILIYCLDHEIDSDIETPVRNHIKFPGIPKIVKPADYLKRKNKVLINKRKRDFDESFLEQSSNKAAKVPVKVRVQEDEHARKFAVKSSSEQFVDKPEKKKPKVKDTSASSSRPANEQEKYLATSPSSTMGNLPQSSFPRVDSETEKRVIALVEKEGSSLTLKDISSRCLVPSTHVYAGRQTDKIVATGKLERSVQAVGAALKALGNGGNVNEAKAVCEPQVLKQLTKWHTRLRVYISPFIYGSRYSSFGRHFTKVDKLVEIVDKLHWYVEPGDTIVDFCCGANDFSRLMKEKLDEVDKKCHFKNYDLIQPQNSFCFERRDWMTVQPDELPGGRQLIMGLNPPFGVKAALANKFIDKALSFKPKLVILIVPKETKRLDQKKTPYDLVWEDSNCLAGKSFYLPGSLDVNDKIVQGWNASAPPLYLWSRSDWTKKHKEVAKAHNHTSVGKISRRVEQGNLSDDGPAKKEAESSDVHNSRPGKEKENIRNTSCHPREVNLSNNLPARRKAEPKSKQNARSGKAKETREKATCDFREDSPSGKAEEKRHKAACSVREVSPSDDHLVKKQDRPGEEKAARKANFTVKKQARPREDEEANLSGNRPLKKQAEATSQQISRPGKQNSRDESKSSDDRRRKRIPDEADSLPPEKQVEVAYEETRAIPSKRGMHQGQSNGTNARVKESKGSSDMSMSSSLENSTARHRSRSNSPFIPNEQPSGYTTAHRDSNMKYHVKEPRVSTFNSATTYQASYLANSDGRKDAIGERNDPTFYMGADDRSSAYNSSIEEMTKRYAPGRAGDVCSPQGQGNGGSFSRRQDDHLQTSLYSLGSSGARYDQIGSSGARYDQIVSSGARYDPRSLTSPSYGLLSTTPRSSVIDKYSPGFSGSSGSGPSVMDSYAPGYLGANAPGRSLVMDRYAPPLDETNYAMRGVHDVPGYGRDMPPQYPYRGPDPSGRGPPHI</sequence>
<dbReference type="Gramene" id="TraesJAG5D03G03105400.1">
    <property type="protein sequence ID" value="TraesJAG5D03G03105400.1"/>
    <property type="gene ID" value="TraesJAG5D03G03105400"/>
</dbReference>
<feature type="compositionally biased region" description="Basic and acidic residues" evidence="6">
    <location>
        <begin position="1032"/>
        <end position="1043"/>
    </location>
</feature>
<dbReference type="CDD" id="cd15565">
    <property type="entry name" value="PHD2_NSD"/>
    <property type="match status" value="1"/>
</dbReference>
<evidence type="ECO:0000256" key="2">
    <source>
        <dbReference type="ARBA" id="ARBA00022723"/>
    </source>
</evidence>
<keyword evidence="4" id="KW-0862">Zinc</keyword>
<dbReference type="Gramene" id="TraesJUL5D03G03132460.1">
    <property type="protein sequence ID" value="TraesJUL5D03G03132460.1"/>
    <property type="gene ID" value="TraesJUL5D03G03132460"/>
</dbReference>
<feature type="compositionally biased region" description="Polar residues" evidence="6">
    <location>
        <begin position="1019"/>
        <end position="1031"/>
    </location>
</feature>
<feature type="region of interest" description="Disordered" evidence="6">
    <location>
        <begin position="499"/>
        <end position="555"/>
    </location>
</feature>
<evidence type="ECO:0000313" key="9">
    <source>
        <dbReference type="Proteomes" id="UP000019116"/>
    </source>
</evidence>
<dbReference type="InterPro" id="IPR055198">
    <property type="entry name" value="NSD_PHD"/>
</dbReference>
<feature type="compositionally biased region" description="Low complexity" evidence="6">
    <location>
        <begin position="1095"/>
        <end position="1107"/>
    </location>
</feature>
<keyword evidence="9" id="KW-1185">Reference proteome</keyword>
<dbReference type="Gramene" id="TraesCS5D03G0431800.1">
    <property type="protein sequence ID" value="TraesCS5D03G0431800.1.CDS"/>
    <property type="gene ID" value="TraesCS5D03G0431800"/>
</dbReference>
<dbReference type="Gramene" id="TraesLAC5D03G03063070.1">
    <property type="protein sequence ID" value="TraesLAC5D03G03063070.1"/>
    <property type="gene ID" value="TraesLAC5D03G03063070"/>
</dbReference>
<gene>
    <name evidence="8" type="primary">LOC123121026</name>
</gene>
<dbReference type="GO" id="GO:0005634">
    <property type="term" value="C:nucleus"/>
    <property type="evidence" value="ECO:0007669"/>
    <property type="project" value="UniProtKB-SubCell"/>
</dbReference>
<dbReference type="STRING" id="4565.A0A3B6MRP8"/>
<dbReference type="Gramene" id="TraesPARA_EIv1.0_1807090.1">
    <property type="protein sequence ID" value="TraesPARA_EIv1.0_1807090.1.CDS"/>
    <property type="gene ID" value="TraesPARA_EIv1.0_1807090"/>
</dbReference>
<dbReference type="Gene3D" id="3.30.40.10">
    <property type="entry name" value="Zinc/RING finger domain, C3HC4 (zinc finger)"/>
    <property type="match status" value="2"/>
</dbReference>
<dbReference type="Gramene" id="TraesMAC5D03G03106070.1">
    <property type="protein sequence ID" value="TraesMAC5D03G03106070.1"/>
    <property type="gene ID" value="TraesMAC5D03G03106070"/>
</dbReference>
<comment type="subcellular location">
    <subcellularLocation>
        <location evidence="1">Nucleus</location>
    </subcellularLocation>
</comment>
<feature type="domain" description="Zinc finger PHD-type" evidence="7">
    <location>
        <begin position="360"/>
        <end position="424"/>
    </location>
</feature>
<evidence type="ECO:0000256" key="1">
    <source>
        <dbReference type="ARBA" id="ARBA00004123"/>
    </source>
</evidence>
<dbReference type="PANTHER" id="PTHR46235:SF3">
    <property type="entry name" value="PHD FINGER-CONTAINING PROTEIN DDB_G0268158"/>
    <property type="match status" value="1"/>
</dbReference>
<dbReference type="Gramene" id="TraesSYM5D03G03047180.1">
    <property type="protein sequence ID" value="TraesSYM5D03G03047180.1"/>
    <property type="gene ID" value="TraesSYM5D03G03047180"/>
</dbReference>
<evidence type="ECO:0000256" key="4">
    <source>
        <dbReference type="ARBA" id="ARBA00022833"/>
    </source>
</evidence>
<feature type="compositionally biased region" description="Basic and acidic residues" evidence="6">
    <location>
        <begin position="968"/>
        <end position="987"/>
    </location>
</feature>
<dbReference type="Gramene" id="TraesSTA5D03G03098120.1">
    <property type="protein sequence ID" value="TraesSTA5D03G03098120.1"/>
    <property type="gene ID" value="TraesSTA5D03G03098120"/>
</dbReference>
<dbReference type="Pfam" id="PF22908">
    <property type="entry name" value="PHD_NSD"/>
    <property type="match status" value="1"/>
</dbReference>
<feature type="compositionally biased region" description="Basic and acidic residues" evidence="6">
    <location>
        <begin position="1131"/>
        <end position="1143"/>
    </location>
</feature>
<feature type="domain" description="Zinc finger PHD-type" evidence="7">
    <location>
        <begin position="295"/>
        <end position="359"/>
    </location>
</feature>
<feature type="region of interest" description="Disordered" evidence="6">
    <location>
        <begin position="848"/>
        <end position="1143"/>
    </location>
</feature>
<dbReference type="InterPro" id="IPR058939">
    <property type="entry name" value="Mtase_EDM2"/>
</dbReference>
<dbReference type="InterPro" id="IPR022702">
    <property type="entry name" value="Cytosine_MeTrfase1_RFD"/>
</dbReference>
<dbReference type="EnsemblPlants" id="TraesCS5D02G179800.1">
    <property type="protein sequence ID" value="TraesCS5D02G179800.1"/>
    <property type="gene ID" value="TraesCS5D02G179800"/>
</dbReference>
<evidence type="ECO:0000256" key="6">
    <source>
        <dbReference type="SAM" id="MobiDB-lite"/>
    </source>
</evidence>
<feature type="compositionally biased region" description="Polar residues" evidence="6">
    <location>
        <begin position="1115"/>
        <end position="1129"/>
    </location>
</feature>
<dbReference type="RefSeq" id="XP_044396903.1">
    <property type="nucleotide sequence ID" value="XM_044540968.1"/>
</dbReference>
<protein>
    <recommendedName>
        <fullName evidence="7">Zinc finger PHD-type domain-containing protein</fullName>
    </recommendedName>
</protein>
<feature type="region of interest" description="Disordered" evidence="6">
    <location>
        <begin position="208"/>
        <end position="227"/>
    </location>
</feature>
<evidence type="ECO:0000313" key="8">
    <source>
        <dbReference type="EnsemblPlants" id="TraesCS5D02G179800.1"/>
    </source>
</evidence>
<evidence type="ECO:0000259" key="7">
    <source>
        <dbReference type="SMART" id="SM00249"/>
    </source>
</evidence>
<dbReference type="PANTHER" id="PTHR46235">
    <property type="entry name" value="PHD FINGER-CONTAINING PROTEIN DDB_G0268158"/>
    <property type="match status" value="1"/>
</dbReference>
<dbReference type="OMA" id="NIWIKLE"/>
<dbReference type="Gramene" id="TraesWEE_scaffold_041251_01G000100.1">
    <property type="protein sequence ID" value="TraesWEE_scaffold_041251_01G000100.1"/>
    <property type="gene ID" value="TraesWEE_scaffold_041251_01G000100"/>
</dbReference>
<dbReference type="InterPro" id="IPR013083">
    <property type="entry name" value="Znf_RING/FYVE/PHD"/>
</dbReference>
<dbReference type="Gramene" id="TraesLDM5D03G03111990.1">
    <property type="protein sequence ID" value="TraesLDM5D03G03111990.1"/>
    <property type="gene ID" value="TraesLDM5D03G03111990"/>
</dbReference>
<dbReference type="Gramene" id="TraesCAD_scaffold_047083_01G000100.1">
    <property type="protein sequence ID" value="TraesCAD_scaffold_047083_01G000100.1"/>
    <property type="gene ID" value="TraesCAD_scaffold_047083_01G000100"/>
</dbReference>
<dbReference type="Pfam" id="PF12047">
    <property type="entry name" value="DNMT1-RFD"/>
    <property type="match status" value="1"/>
</dbReference>
<feature type="compositionally biased region" description="Polar residues" evidence="6">
    <location>
        <begin position="537"/>
        <end position="551"/>
    </location>
</feature>
<organism evidence="8">
    <name type="scientific">Triticum aestivum</name>
    <name type="common">Wheat</name>
    <dbReference type="NCBI Taxonomy" id="4565"/>
    <lineage>
        <taxon>Eukaryota</taxon>
        <taxon>Viridiplantae</taxon>
        <taxon>Streptophyta</taxon>
        <taxon>Embryophyta</taxon>
        <taxon>Tracheophyta</taxon>
        <taxon>Spermatophyta</taxon>
        <taxon>Magnoliopsida</taxon>
        <taxon>Liliopsida</taxon>
        <taxon>Poales</taxon>
        <taxon>Poaceae</taxon>
        <taxon>BOP clade</taxon>
        <taxon>Pooideae</taxon>
        <taxon>Triticodae</taxon>
        <taxon>Triticeae</taxon>
        <taxon>Triticinae</taxon>
        <taxon>Triticum</taxon>
    </lineage>
</organism>
<feature type="region of interest" description="Disordered" evidence="6">
    <location>
        <begin position="1202"/>
        <end position="1224"/>
    </location>
</feature>
<name>A0A3B6MRP8_WHEAT</name>
<dbReference type="InterPro" id="IPR001965">
    <property type="entry name" value="Znf_PHD"/>
</dbReference>
<keyword evidence="3" id="KW-0863">Zinc-finger</keyword>
<keyword evidence="5" id="KW-0539">Nucleus</keyword>
<dbReference type="Pfam" id="PF26055">
    <property type="entry name" value="Mtase_EDM2"/>
    <property type="match status" value="1"/>
</dbReference>
<reference evidence="8" key="1">
    <citation type="submission" date="2018-08" db="EMBL/GenBank/DDBJ databases">
        <authorList>
            <person name="Rossello M."/>
        </authorList>
    </citation>
    <scope>NUCLEOTIDE SEQUENCE [LARGE SCALE GENOMIC DNA]</scope>
    <source>
        <strain evidence="8">cv. Chinese Spring</strain>
    </source>
</reference>